<evidence type="ECO:0000313" key="1">
    <source>
        <dbReference type="EMBL" id="KKK93564.1"/>
    </source>
</evidence>
<evidence type="ECO:0008006" key="2">
    <source>
        <dbReference type="Google" id="ProtNLM"/>
    </source>
</evidence>
<protein>
    <recommendedName>
        <fullName evidence="2">Phage tail collar domain-containing protein</fullName>
    </recommendedName>
</protein>
<name>A0A0F9BT24_9ZZZZ</name>
<feature type="non-terminal residue" evidence="1">
    <location>
        <position position="1"/>
    </location>
</feature>
<reference evidence="1" key="1">
    <citation type="journal article" date="2015" name="Nature">
        <title>Complex archaea that bridge the gap between prokaryotes and eukaryotes.</title>
        <authorList>
            <person name="Spang A."/>
            <person name="Saw J.H."/>
            <person name="Jorgensen S.L."/>
            <person name="Zaremba-Niedzwiedzka K."/>
            <person name="Martijn J."/>
            <person name="Lind A.E."/>
            <person name="van Eijk R."/>
            <person name="Schleper C."/>
            <person name="Guy L."/>
            <person name="Ettema T.J."/>
        </authorList>
    </citation>
    <scope>NUCLEOTIDE SEQUENCE</scope>
</reference>
<accession>A0A0F9BT24</accession>
<proteinExistence type="predicted"/>
<dbReference type="AlphaFoldDB" id="A0A0F9BT24"/>
<gene>
    <name evidence="1" type="ORF">LCGC14_2691620</name>
</gene>
<dbReference type="EMBL" id="LAZR01047718">
    <property type="protein sequence ID" value="KKK93564.1"/>
    <property type="molecule type" value="Genomic_DNA"/>
</dbReference>
<organism evidence="1">
    <name type="scientific">marine sediment metagenome</name>
    <dbReference type="NCBI Taxonomy" id="412755"/>
    <lineage>
        <taxon>unclassified sequences</taxon>
        <taxon>metagenomes</taxon>
        <taxon>ecological metagenomes</taxon>
    </lineage>
</organism>
<sequence length="399" mass="41888">VFQNIPDVGDGSPGIQRCFRNYLHEGGIEKDLQLLGFGIKGTSVDINNAELQQLSNIGASVITTSIWTQLNNISTSVITASIWAELSNISTTTISAAQWIYVGGADQPLKQADSVQFGGLALTGNLTIAGNSITGTSVNINNAELQQLSNIGSATISGTQWGYLGNSNQNVRTTDSPTFVNPIVTNLNLADDIIHVGDTNNLISFGIDTQDFQTGGSSRMDISDSGLRIGGANVRVTGIIDNNSLGTSDVVLCTQGNVKAYVDNKLPIGFIAMYSGAWTDNTTIPGWYKCDGNNGTVNLVDKFVRGGTTSGASGGSDDAIVVQHNHGITDPEHNHNLLVGAGPGIISGVEASNAYTTNLFTGGFIQSKPVGITVNNEGVSGVNANIPTYYQLIFIQRIS</sequence>
<comment type="caution">
    <text evidence="1">The sequence shown here is derived from an EMBL/GenBank/DDBJ whole genome shotgun (WGS) entry which is preliminary data.</text>
</comment>